<dbReference type="InterPro" id="IPR035940">
    <property type="entry name" value="CAP_sf"/>
</dbReference>
<evidence type="ECO:0000259" key="3">
    <source>
        <dbReference type="SMART" id="SM00198"/>
    </source>
</evidence>
<keyword evidence="2" id="KW-0964">Secreted</keyword>
<feature type="domain" description="SCP" evidence="3">
    <location>
        <begin position="60"/>
        <end position="206"/>
    </location>
</feature>
<evidence type="ECO:0000313" key="5">
    <source>
        <dbReference type="RefSeq" id="XP_049310806.1"/>
    </source>
</evidence>
<dbReference type="Proteomes" id="UP001652620">
    <property type="component" value="Chromosome 4"/>
</dbReference>
<evidence type="ECO:0000256" key="1">
    <source>
        <dbReference type="ARBA" id="ARBA00004613"/>
    </source>
</evidence>
<evidence type="ECO:0000313" key="4">
    <source>
        <dbReference type="Proteomes" id="UP001652620"/>
    </source>
</evidence>
<accession>A0ABM3JNJ8</accession>
<organism evidence="4 5">
    <name type="scientific">Bactrocera dorsalis</name>
    <name type="common">Oriental fruit fly</name>
    <name type="synonym">Dacus dorsalis</name>
    <dbReference type="NCBI Taxonomy" id="27457"/>
    <lineage>
        <taxon>Eukaryota</taxon>
        <taxon>Metazoa</taxon>
        <taxon>Ecdysozoa</taxon>
        <taxon>Arthropoda</taxon>
        <taxon>Hexapoda</taxon>
        <taxon>Insecta</taxon>
        <taxon>Pterygota</taxon>
        <taxon>Neoptera</taxon>
        <taxon>Endopterygota</taxon>
        <taxon>Diptera</taxon>
        <taxon>Brachycera</taxon>
        <taxon>Muscomorpha</taxon>
        <taxon>Tephritoidea</taxon>
        <taxon>Tephritidae</taxon>
        <taxon>Bactrocera</taxon>
        <taxon>Bactrocera</taxon>
    </lineage>
</organism>
<dbReference type="Pfam" id="PF00188">
    <property type="entry name" value="CAP"/>
    <property type="match status" value="1"/>
</dbReference>
<name>A0ABM3JNJ8_BACDO</name>
<evidence type="ECO:0000256" key="2">
    <source>
        <dbReference type="ARBA" id="ARBA00022525"/>
    </source>
</evidence>
<dbReference type="Gene3D" id="3.40.33.10">
    <property type="entry name" value="CAP"/>
    <property type="match status" value="1"/>
</dbReference>
<dbReference type="SUPFAM" id="SSF55797">
    <property type="entry name" value="PR-1-like"/>
    <property type="match status" value="1"/>
</dbReference>
<protein>
    <submittedName>
        <fullName evidence="5">Cysteine-rich secretory protein 2-like</fullName>
    </submittedName>
</protein>
<dbReference type="GeneID" id="125778222"/>
<gene>
    <name evidence="5" type="primary">LOC125778222</name>
</gene>
<sequence length="270" mass="31399">MLLFVWFHFSLIEATSPIFSKTIPAVSCHKNLTCGKEPHIMCESQPPQCEPFQPLELGADEIYYFLLGHNGLRNRVAEQYNIANMNIVHWSAQLQIRAERFLRRCRVEPDVCQNVGPNETRVYHNFHFHHGIIHQKWSAHLVRKWYNEFNYQEKWKDFNEKRKRGLIGNYSQLIYPTVELIGCNAANLSDGSLFVCYYWPRTSKKYEDGFLYGEPCSQCNPQLPACSRIFRGLCGIDLEISKAVRLLESIENHVVLILVALTAILRSLHL</sequence>
<reference evidence="5" key="1">
    <citation type="submission" date="2025-08" db="UniProtKB">
        <authorList>
            <consortium name="RefSeq"/>
        </authorList>
    </citation>
    <scope>IDENTIFICATION</scope>
    <source>
        <tissue evidence="5">Adult</tissue>
    </source>
</reference>
<dbReference type="RefSeq" id="XP_049310806.1">
    <property type="nucleotide sequence ID" value="XM_049454849.1"/>
</dbReference>
<dbReference type="SMART" id="SM00198">
    <property type="entry name" value="SCP"/>
    <property type="match status" value="1"/>
</dbReference>
<keyword evidence="4" id="KW-1185">Reference proteome</keyword>
<proteinExistence type="predicted"/>
<dbReference type="CDD" id="cd05380">
    <property type="entry name" value="CAP_euk"/>
    <property type="match status" value="1"/>
</dbReference>
<dbReference type="InterPro" id="IPR014044">
    <property type="entry name" value="CAP_dom"/>
</dbReference>
<comment type="subcellular location">
    <subcellularLocation>
        <location evidence="1">Secreted</location>
    </subcellularLocation>
</comment>